<dbReference type="InterPro" id="IPR013022">
    <property type="entry name" value="Xyl_isomerase-like_TIM-brl"/>
</dbReference>
<dbReference type="EMBL" id="JBHUDE010000011">
    <property type="protein sequence ID" value="MFD1606763.1"/>
    <property type="molecule type" value="Genomic_DNA"/>
</dbReference>
<name>A0ABW4HMC7_9BACI</name>
<protein>
    <submittedName>
        <fullName evidence="2">TIM barrel protein</fullName>
    </submittedName>
</protein>
<evidence type="ECO:0000313" key="2">
    <source>
        <dbReference type="EMBL" id="MFD1606763.1"/>
    </source>
</evidence>
<evidence type="ECO:0000259" key="1">
    <source>
        <dbReference type="Pfam" id="PF01261"/>
    </source>
</evidence>
<keyword evidence="3" id="KW-1185">Reference proteome</keyword>
<dbReference type="Proteomes" id="UP001597221">
    <property type="component" value="Unassembled WGS sequence"/>
</dbReference>
<sequence length="271" mass="31629">MPRSIGLSGSIIMSEPAKLSQLFTYDHINHIEIGEFPDEAAFHQFLKLLKEENKTFGLHSPLYRNQSKYDLLEKVQFHSEEAWIQFESEVELMSKFGAEYILVHFPYFKDKITDDVNLVIEDALKKLSILQEKFSIPIVCEPKLGHNRSTFGIEALHSFPIEIWDKYGINICIDIGDYLLAVEDETSSYIEKWKDHIKVVHLHNVEFQQNKYIWVPVHPSHETAPSYYNVGYLIKLLAKSSDVFFIFEHTPHSNPTRKFVEEGIRWVKSLI</sequence>
<dbReference type="SUPFAM" id="SSF51658">
    <property type="entry name" value="Xylose isomerase-like"/>
    <property type="match status" value="1"/>
</dbReference>
<accession>A0ABW4HMC7</accession>
<proteinExistence type="predicted"/>
<dbReference type="InterPro" id="IPR036237">
    <property type="entry name" value="Xyl_isomerase-like_sf"/>
</dbReference>
<comment type="caution">
    <text evidence="2">The sequence shown here is derived from an EMBL/GenBank/DDBJ whole genome shotgun (WGS) entry which is preliminary data.</text>
</comment>
<dbReference type="Pfam" id="PF01261">
    <property type="entry name" value="AP_endonuc_2"/>
    <property type="match status" value="1"/>
</dbReference>
<dbReference type="RefSeq" id="WP_379596081.1">
    <property type="nucleotide sequence ID" value="NZ_JBHUDE010000011.1"/>
</dbReference>
<organism evidence="2 3">
    <name type="scientific">Oceanobacillus luteolus</name>
    <dbReference type="NCBI Taxonomy" id="1274358"/>
    <lineage>
        <taxon>Bacteria</taxon>
        <taxon>Bacillati</taxon>
        <taxon>Bacillota</taxon>
        <taxon>Bacilli</taxon>
        <taxon>Bacillales</taxon>
        <taxon>Bacillaceae</taxon>
        <taxon>Oceanobacillus</taxon>
    </lineage>
</organism>
<evidence type="ECO:0000313" key="3">
    <source>
        <dbReference type="Proteomes" id="UP001597221"/>
    </source>
</evidence>
<feature type="domain" description="Xylose isomerase-like TIM barrel" evidence="1">
    <location>
        <begin position="38"/>
        <end position="269"/>
    </location>
</feature>
<gene>
    <name evidence="2" type="ORF">ACFSBH_03675</name>
</gene>
<dbReference type="Gene3D" id="3.20.20.150">
    <property type="entry name" value="Divalent-metal-dependent TIM barrel enzymes"/>
    <property type="match status" value="1"/>
</dbReference>
<reference evidence="3" key="1">
    <citation type="journal article" date="2019" name="Int. J. Syst. Evol. Microbiol.">
        <title>The Global Catalogue of Microorganisms (GCM) 10K type strain sequencing project: providing services to taxonomists for standard genome sequencing and annotation.</title>
        <authorList>
            <consortium name="The Broad Institute Genomics Platform"/>
            <consortium name="The Broad Institute Genome Sequencing Center for Infectious Disease"/>
            <person name="Wu L."/>
            <person name="Ma J."/>
        </authorList>
    </citation>
    <scope>NUCLEOTIDE SEQUENCE [LARGE SCALE GENOMIC DNA]</scope>
    <source>
        <strain evidence="3">CGMCC 1.12376</strain>
    </source>
</reference>